<evidence type="ECO:0000256" key="1">
    <source>
        <dbReference type="SAM" id="MobiDB-lite"/>
    </source>
</evidence>
<dbReference type="OrthoDB" id="10250354at2759"/>
<dbReference type="AlphaFoldDB" id="A0A024T7Q9"/>
<organism evidence="2">
    <name type="scientific">Aphanomyces invadans</name>
    <dbReference type="NCBI Taxonomy" id="157072"/>
    <lineage>
        <taxon>Eukaryota</taxon>
        <taxon>Sar</taxon>
        <taxon>Stramenopiles</taxon>
        <taxon>Oomycota</taxon>
        <taxon>Saprolegniomycetes</taxon>
        <taxon>Saprolegniales</taxon>
        <taxon>Verrucalvaceae</taxon>
        <taxon>Aphanomyces</taxon>
    </lineage>
</organism>
<gene>
    <name evidence="2" type="ORF">H310_15135</name>
</gene>
<dbReference type="VEuPathDB" id="FungiDB:H310_15135"/>
<proteinExistence type="predicted"/>
<dbReference type="RefSeq" id="XP_008881335.1">
    <property type="nucleotide sequence ID" value="XM_008883113.1"/>
</dbReference>
<dbReference type="STRING" id="157072.A0A024T7Q9"/>
<dbReference type="GeneID" id="20092185"/>
<accession>A0A024T7Q9</accession>
<dbReference type="EMBL" id="KI914137">
    <property type="protein sequence ID" value="ETV90030.1"/>
    <property type="molecule type" value="Genomic_DNA"/>
</dbReference>
<sequence>MFSCIATGKHWRTFERAKTSCPSSIDPMKSKCSGKFKDAAARGWRERQEAEERAHPRRGNSDRRRTHGECRNLWRIHQAQVCLPAHRTFPRCLNAQRGQPVGRRLDAPARHNCQGRAVAPQVVVQLLTVRNDPFAPEDVEYLTCKALGISPEYFHSEQFIEDLDEVLTRELWQPENMLAYQVFRTIQNLPSDNPTCEATCAKQRAGTRSRRQKTCTVKVSSKALA</sequence>
<feature type="region of interest" description="Disordered" evidence="1">
    <location>
        <begin position="41"/>
        <end position="66"/>
    </location>
</feature>
<name>A0A024T7Q9_9STRA</name>
<evidence type="ECO:0000313" key="2">
    <source>
        <dbReference type="EMBL" id="ETV90030.1"/>
    </source>
</evidence>
<protein>
    <submittedName>
        <fullName evidence="2">Uncharacterized protein</fullName>
    </submittedName>
</protein>
<reference evidence="2" key="1">
    <citation type="submission" date="2013-12" db="EMBL/GenBank/DDBJ databases">
        <title>The Genome Sequence of Aphanomyces invadans NJM9701.</title>
        <authorList>
            <consortium name="The Broad Institute Genomics Platform"/>
            <person name="Russ C."/>
            <person name="Tyler B."/>
            <person name="van West P."/>
            <person name="Dieguez-Uribeondo J."/>
            <person name="Young S.K."/>
            <person name="Zeng Q."/>
            <person name="Gargeya S."/>
            <person name="Fitzgerald M."/>
            <person name="Abouelleil A."/>
            <person name="Alvarado L."/>
            <person name="Chapman S.B."/>
            <person name="Gainer-Dewar J."/>
            <person name="Goldberg J."/>
            <person name="Griggs A."/>
            <person name="Gujja S."/>
            <person name="Hansen M."/>
            <person name="Howarth C."/>
            <person name="Imamovic A."/>
            <person name="Ireland A."/>
            <person name="Larimer J."/>
            <person name="McCowan C."/>
            <person name="Murphy C."/>
            <person name="Pearson M."/>
            <person name="Poon T.W."/>
            <person name="Priest M."/>
            <person name="Roberts A."/>
            <person name="Saif S."/>
            <person name="Shea T."/>
            <person name="Sykes S."/>
            <person name="Wortman J."/>
            <person name="Nusbaum C."/>
            <person name="Birren B."/>
        </authorList>
    </citation>
    <scope>NUCLEOTIDE SEQUENCE [LARGE SCALE GENOMIC DNA]</scope>
    <source>
        <strain evidence="2">NJM9701</strain>
    </source>
</reference>